<feature type="region of interest" description="Disordered" evidence="1">
    <location>
        <begin position="67"/>
        <end position="98"/>
    </location>
</feature>
<name>A0A2R6QQG0_9APHY</name>
<proteinExistence type="predicted"/>
<dbReference type="Pfam" id="PF18759">
    <property type="entry name" value="Plavaka"/>
    <property type="match status" value="1"/>
</dbReference>
<evidence type="ECO:0000313" key="2">
    <source>
        <dbReference type="EMBL" id="PSS12756.1"/>
    </source>
</evidence>
<dbReference type="OrthoDB" id="2795925at2759"/>
<dbReference type="Proteomes" id="UP000186601">
    <property type="component" value="Unassembled WGS sequence"/>
</dbReference>
<keyword evidence="3" id="KW-1185">Reference proteome</keyword>
<dbReference type="AlphaFoldDB" id="A0A2R6QQG0"/>
<gene>
    <name evidence="2" type="ORF">PHLCEN_2v3297</name>
</gene>
<organism evidence="2 3">
    <name type="scientific">Hermanssonia centrifuga</name>
    <dbReference type="NCBI Taxonomy" id="98765"/>
    <lineage>
        <taxon>Eukaryota</taxon>
        <taxon>Fungi</taxon>
        <taxon>Dikarya</taxon>
        <taxon>Basidiomycota</taxon>
        <taxon>Agaricomycotina</taxon>
        <taxon>Agaricomycetes</taxon>
        <taxon>Polyporales</taxon>
        <taxon>Meruliaceae</taxon>
        <taxon>Hermanssonia</taxon>
    </lineage>
</organism>
<dbReference type="EMBL" id="MLYV02000319">
    <property type="protein sequence ID" value="PSS12756.1"/>
    <property type="molecule type" value="Genomic_DNA"/>
</dbReference>
<protein>
    <recommendedName>
        <fullName evidence="4">Transposase</fullName>
    </recommendedName>
</protein>
<reference evidence="2 3" key="1">
    <citation type="submission" date="2018-02" db="EMBL/GenBank/DDBJ databases">
        <title>Genome sequence of the basidiomycete white-rot fungus Phlebia centrifuga.</title>
        <authorList>
            <person name="Granchi Z."/>
            <person name="Peng M."/>
            <person name="de Vries R.P."/>
            <person name="Hilden K."/>
            <person name="Makela M.R."/>
            <person name="Grigoriev I."/>
            <person name="Riley R."/>
        </authorList>
    </citation>
    <scope>NUCLEOTIDE SEQUENCE [LARGE SCALE GENOMIC DNA]</scope>
    <source>
        <strain evidence="2 3">FBCC195</strain>
    </source>
</reference>
<evidence type="ECO:0000256" key="1">
    <source>
        <dbReference type="SAM" id="MobiDB-lite"/>
    </source>
</evidence>
<feature type="compositionally biased region" description="Basic and acidic residues" evidence="1">
    <location>
        <begin position="71"/>
        <end position="89"/>
    </location>
</feature>
<feature type="non-terminal residue" evidence="2">
    <location>
        <position position="1"/>
    </location>
</feature>
<comment type="caution">
    <text evidence="2">The sequence shown here is derived from an EMBL/GenBank/DDBJ whole genome shotgun (WGS) entry which is preliminary data.</text>
</comment>
<evidence type="ECO:0000313" key="3">
    <source>
        <dbReference type="Proteomes" id="UP000186601"/>
    </source>
</evidence>
<feature type="region of interest" description="Disordered" evidence="1">
    <location>
        <begin position="133"/>
        <end position="197"/>
    </location>
</feature>
<dbReference type="InterPro" id="IPR041078">
    <property type="entry name" value="Plavaka"/>
</dbReference>
<accession>A0A2R6QQG0</accession>
<dbReference type="STRING" id="98765.A0A2R6QQG0"/>
<evidence type="ECO:0008006" key="4">
    <source>
        <dbReference type="Google" id="ProtNLM"/>
    </source>
</evidence>
<sequence>NLFVYLYITSSICLDLPRYLNLPPLSIAMASSNKDKGRHVSGETRSCRYCGGEYNLKGLGRHQSACLQRQESNKREREAEAEREQESKRARLTKAQARSARARQIADEIISNASLRAAEEGLDTDIILNGNPLPGAKLPRSTEPHEHQNNCFTNIPAADPDATGSPAAEPTVENDAAGPEPANDNPEERPAAIDDNPASLEHDDIKIEYHPSTGRPPVISHFEDFQRHRDRPTNVNPAAFEDEPWKPFQTREDFDFAELCLEAGLTQRQVEAMLRIIQNAKAGCSELSFQSYKDVETAWEAASSIHAAFEKTTMTFPYKKGERTYQLYSRDIWALAKKHIRDPILAPFWTYDAIRLWKWNAEKKLWIRFYDEPYTADGLWNAYKDIPEGGVPLAFYLYADKTRLSSFGSQQGYPVVLRFPQLDCELRNGAGVGGGIVVGLLPILKEKSKDKKTDGWKELKGVVWHESFRHILSVLKILARVGFKVGDGVERCVMALTRGVKSHFPCPICLVPNDRQKNVSESYPQRTPQEAQDILAKTQTKAEREADLKKKGLRNVENAFSSIDGVDVHQALSFDRLHAYHSGLFGAHLFKALQKQLEQLGREYQATVDHQFATAHHWRDLDHFDAVTNMKFTDAGKYEDISKVCFNICYTPLR</sequence>